<dbReference type="Proteomes" id="UP001272773">
    <property type="component" value="Unassembled WGS sequence"/>
</dbReference>
<dbReference type="PANTHER" id="PTHR30386:SF28">
    <property type="entry name" value="EXPORTED PROTEIN"/>
    <property type="match status" value="1"/>
</dbReference>
<reference evidence="3 4" key="1">
    <citation type="submission" date="2023-11" db="EMBL/GenBank/DDBJ databases">
        <title>MicrobeMod: A computational toolkit for identifying prokaryotic methylation and restriction-modification with nanopore sequencing.</title>
        <authorList>
            <person name="Crits-Christoph A."/>
            <person name="Kang S.C."/>
            <person name="Lee H."/>
            <person name="Ostrov N."/>
        </authorList>
    </citation>
    <scope>NUCLEOTIDE SEQUENCE [LARGE SCALE GENOMIC DNA]</scope>
    <source>
        <strain evidence="3 4">ATCC BAA-2732</strain>
    </source>
</reference>
<dbReference type="PANTHER" id="PTHR30386">
    <property type="entry name" value="MEMBRANE FUSION SUBUNIT OF EMRAB-TOLC MULTIDRUG EFFLUX PUMP"/>
    <property type="match status" value="1"/>
</dbReference>
<evidence type="ECO:0000256" key="2">
    <source>
        <dbReference type="SAM" id="Phobius"/>
    </source>
</evidence>
<dbReference type="Gene3D" id="1.10.287.470">
    <property type="entry name" value="Helix hairpin bin"/>
    <property type="match status" value="1"/>
</dbReference>
<keyword evidence="2" id="KW-1133">Transmembrane helix</keyword>
<keyword evidence="1" id="KW-0175">Coiled coil</keyword>
<feature type="coiled-coil region" evidence="1">
    <location>
        <begin position="175"/>
        <end position="232"/>
    </location>
</feature>
<evidence type="ECO:0000313" key="3">
    <source>
        <dbReference type="EMBL" id="MDX6016656.1"/>
    </source>
</evidence>
<dbReference type="EMBL" id="JAWXXR010000001">
    <property type="protein sequence ID" value="MDX6016656.1"/>
    <property type="molecule type" value="Genomic_DNA"/>
</dbReference>
<dbReference type="Gene3D" id="2.40.50.100">
    <property type="match status" value="1"/>
</dbReference>
<keyword evidence="2" id="KW-0812">Transmembrane</keyword>
<sequence length="354" mass="39079">MKVTYQAAAKAQQPTRDQGLKVDYAPAKRGGMKWRWYLLLLLVIAPVVLLLWVLLRPSLFVLAPGILTSEPLEMRAMQKGRLLELSVRPGSQVEPGQALGRIADAGLDASIDELQRQLAELTPPSQAQDQAILGQLEQRILVAEQGVKRQDELLSQFESFRKQGVVPTADMAAVMQAHTSARMALEQARAELLQQRQLQQQEREAGVIAQSRNSLLLKLAELQAKRQQLTLQAPFAGRVADVLVQRGEAIAEQQPMLWLSGRAQPVVVCYLVCYLAPEYLDYVAQGQQASVKLPNGTLIRAEIKEPTQLVGKVPKQLSGPFDGDKPALKITLALHQNLPLAIEGVPVEVSFDRF</sequence>
<organism evidence="3 4">
    <name type="scientific">Shewanella indica</name>
    <dbReference type="NCBI Taxonomy" id="768528"/>
    <lineage>
        <taxon>Bacteria</taxon>
        <taxon>Pseudomonadati</taxon>
        <taxon>Pseudomonadota</taxon>
        <taxon>Gammaproteobacteria</taxon>
        <taxon>Alteromonadales</taxon>
        <taxon>Shewanellaceae</taxon>
        <taxon>Shewanella</taxon>
    </lineage>
</organism>
<accession>A0ABU4QCT9</accession>
<evidence type="ECO:0000313" key="4">
    <source>
        <dbReference type="Proteomes" id="UP001272773"/>
    </source>
</evidence>
<keyword evidence="2" id="KW-0472">Membrane</keyword>
<dbReference type="RefSeq" id="WP_319619223.1">
    <property type="nucleotide sequence ID" value="NZ_JAWXXR010000001.1"/>
</dbReference>
<dbReference type="InterPro" id="IPR050739">
    <property type="entry name" value="MFP"/>
</dbReference>
<dbReference type="GeneID" id="88623820"/>
<name>A0ABU4QCT9_9GAMM</name>
<evidence type="ECO:0000256" key="1">
    <source>
        <dbReference type="SAM" id="Coils"/>
    </source>
</evidence>
<proteinExistence type="predicted"/>
<keyword evidence="4" id="KW-1185">Reference proteome</keyword>
<comment type="caution">
    <text evidence="3">The sequence shown here is derived from an EMBL/GenBank/DDBJ whole genome shotgun (WGS) entry which is preliminary data.</text>
</comment>
<protein>
    <submittedName>
        <fullName evidence="3">HlyD family secretion protein</fullName>
    </submittedName>
</protein>
<feature type="transmembrane region" description="Helical" evidence="2">
    <location>
        <begin position="36"/>
        <end position="55"/>
    </location>
</feature>
<gene>
    <name evidence="3" type="ORF">SIL79_09890</name>
</gene>